<dbReference type="AlphaFoldDB" id="A0A4Z1EUS2"/>
<sequence>MTDREPPISAPRSRTSLTALLPNISQLTSHESMNGIPMTLNTLVLEDKEDCDTRDDTRDDTIDWKNLYLNSRRRNMKIRSQHQQERDRLIKEKVALRRGNKLLQSALIQSRCNASKMLAERCSLVENMLDSIKQKLSEESRMVHLLTNRLRNIEIQYKEMSTRALAADKAKAQSDKVAKSARAQLKHSCEQLSGKDHIIGNLKKEGEELRSTLHNRNHELMDLDHVLEVYSEVAEGILSRKSEWSKCTHLRDGKIIEKGNKVAHGGTCLADAYRIKSTNNNELGWYEEYYGISPDIVLKFESSAAFRRLINMRYEIYRYKYNVKDIADIFEEDFQELLEKILLKARGTESMQSILVGNTDTEIRAAYYDLCILWEDGMAQEISVP</sequence>
<name>A0A4Z1EUS2_9HELO</name>
<gene>
    <name evidence="1" type="ORF">BTUL_0051g00480</name>
</gene>
<proteinExistence type="predicted"/>
<comment type="caution">
    <text evidence="1">The sequence shown here is derived from an EMBL/GenBank/DDBJ whole genome shotgun (WGS) entry which is preliminary data.</text>
</comment>
<accession>A0A4Z1EUS2</accession>
<dbReference type="EMBL" id="PQXH01000051">
    <property type="protein sequence ID" value="TGO14582.1"/>
    <property type="molecule type" value="Genomic_DNA"/>
</dbReference>
<organism evidence="1 2">
    <name type="scientific">Botrytis tulipae</name>
    <dbReference type="NCBI Taxonomy" id="87230"/>
    <lineage>
        <taxon>Eukaryota</taxon>
        <taxon>Fungi</taxon>
        <taxon>Dikarya</taxon>
        <taxon>Ascomycota</taxon>
        <taxon>Pezizomycotina</taxon>
        <taxon>Leotiomycetes</taxon>
        <taxon>Helotiales</taxon>
        <taxon>Sclerotiniaceae</taxon>
        <taxon>Botrytis</taxon>
    </lineage>
</organism>
<protein>
    <submittedName>
        <fullName evidence="1">Uncharacterized protein</fullName>
    </submittedName>
</protein>
<evidence type="ECO:0000313" key="1">
    <source>
        <dbReference type="EMBL" id="TGO14582.1"/>
    </source>
</evidence>
<dbReference type="Proteomes" id="UP000297777">
    <property type="component" value="Unassembled WGS sequence"/>
</dbReference>
<dbReference type="OrthoDB" id="3494977at2759"/>
<keyword evidence="2" id="KW-1185">Reference proteome</keyword>
<evidence type="ECO:0000313" key="2">
    <source>
        <dbReference type="Proteomes" id="UP000297777"/>
    </source>
</evidence>
<reference evidence="1 2" key="1">
    <citation type="submission" date="2017-12" db="EMBL/GenBank/DDBJ databases">
        <title>Comparative genomics of Botrytis spp.</title>
        <authorList>
            <person name="Valero-Jimenez C.A."/>
            <person name="Tapia P."/>
            <person name="Veloso J."/>
            <person name="Silva-Moreno E."/>
            <person name="Staats M."/>
            <person name="Valdes J.H."/>
            <person name="Van Kan J.A.L."/>
        </authorList>
    </citation>
    <scope>NUCLEOTIDE SEQUENCE [LARGE SCALE GENOMIC DNA]</scope>
    <source>
        <strain evidence="1 2">Bt9001</strain>
    </source>
</reference>